<protein>
    <submittedName>
        <fullName evidence="1">DUF6510 family protein</fullName>
    </submittedName>
</protein>
<name>A0ABW1NDT5_9ACTN</name>
<evidence type="ECO:0000313" key="1">
    <source>
        <dbReference type="EMBL" id="MFC6081186.1"/>
    </source>
</evidence>
<comment type="caution">
    <text evidence="1">The sequence shown here is derived from an EMBL/GenBank/DDBJ whole genome shotgun (WGS) entry which is preliminary data.</text>
</comment>
<evidence type="ECO:0000313" key="2">
    <source>
        <dbReference type="Proteomes" id="UP001596137"/>
    </source>
</evidence>
<reference evidence="2" key="1">
    <citation type="journal article" date="2019" name="Int. J. Syst. Evol. Microbiol.">
        <title>The Global Catalogue of Microorganisms (GCM) 10K type strain sequencing project: providing services to taxonomists for standard genome sequencing and annotation.</title>
        <authorList>
            <consortium name="The Broad Institute Genomics Platform"/>
            <consortium name="The Broad Institute Genome Sequencing Center for Infectious Disease"/>
            <person name="Wu L."/>
            <person name="Ma J."/>
        </authorList>
    </citation>
    <scope>NUCLEOTIDE SEQUENCE [LARGE SCALE GENOMIC DNA]</scope>
    <source>
        <strain evidence="2">JCM 30346</strain>
    </source>
</reference>
<dbReference type="Proteomes" id="UP001596137">
    <property type="component" value="Unassembled WGS sequence"/>
</dbReference>
<keyword evidence="2" id="KW-1185">Reference proteome</keyword>
<sequence>MTDPRVDGNELAGPLREVFAVDITAALCRCAGCGRAGAVAELQVYDRAPGLVGRCPECSAVVLRLVRGPGRAWLDLSGLSYVECPMPDN</sequence>
<proteinExistence type="predicted"/>
<accession>A0ABW1NDT5</accession>
<dbReference type="InterPro" id="IPR045423">
    <property type="entry name" value="DUF6510"/>
</dbReference>
<dbReference type="RefSeq" id="WP_380748739.1">
    <property type="nucleotide sequence ID" value="NZ_JBHSRF010000008.1"/>
</dbReference>
<organism evidence="1 2">
    <name type="scientific">Sphaerisporangium aureirubrum</name>
    <dbReference type="NCBI Taxonomy" id="1544736"/>
    <lineage>
        <taxon>Bacteria</taxon>
        <taxon>Bacillati</taxon>
        <taxon>Actinomycetota</taxon>
        <taxon>Actinomycetes</taxon>
        <taxon>Streptosporangiales</taxon>
        <taxon>Streptosporangiaceae</taxon>
        <taxon>Sphaerisporangium</taxon>
    </lineage>
</organism>
<dbReference type="EMBL" id="JBHSRF010000008">
    <property type="protein sequence ID" value="MFC6081186.1"/>
    <property type="molecule type" value="Genomic_DNA"/>
</dbReference>
<gene>
    <name evidence="1" type="ORF">ACFP1K_08455</name>
</gene>
<dbReference type="Pfam" id="PF20120">
    <property type="entry name" value="DUF6510"/>
    <property type="match status" value="1"/>
</dbReference>